<dbReference type="Bgee" id="ENSELUG00000006527">
    <property type="expression patterns" value="Expressed in liver and 14 other cell types or tissues"/>
</dbReference>
<feature type="region of interest" description="Disordered" evidence="1">
    <location>
        <begin position="178"/>
        <end position="209"/>
    </location>
</feature>
<sequence length="371" mass="40958">RHIHSEAWVLFFSAGAGALLFLFVFTVGTSGPHHPLDASSHNLTSRPIMPCTPEGDQVVPSFQRLSVYEQGPSRTPKPLPPLPDLGDISSDEAADSEVEFFIDERSCLLPPRCFPKAPALCYGAPRQRTVRACGQVNYALHDRSPGTSISASNRGDQEQQMQFMRHPEPGSVVLAAKDITSKQPDRPQRSRLRRSHSGPTGSFKPSGIRMSCHLHHQHGSCRGYPQLDKPEVPPRIPIHRYPTKIADGQSCHVAEDQDKPPKVPPREPIVPPCGSSCTPNPKTLPVYVNGVMPPTQSFAPNPKYVSQGPQMLQQPRGGQPENLLGPRSPCIVPIMEDGRKDSATHYFLLPRRPSYMDRLENTSVDIDLQHI</sequence>
<accession>A0A6Q2WQC2</accession>
<evidence type="ECO:0008006" key="5">
    <source>
        <dbReference type="Google" id="ProtNLM"/>
    </source>
</evidence>
<feature type="region of interest" description="Disordered" evidence="1">
    <location>
        <begin position="69"/>
        <end position="89"/>
    </location>
</feature>
<dbReference type="PANTHER" id="PTHR14254:SF5">
    <property type="entry name" value="ERBB RECEPTOR FEEDBACK INHIBITOR 1"/>
    <property type="match status" value="1"/>
</dbReference>
<evidence type="ECO:0000256" key="2">
    <source>
        <dbReference type="SAM" id="Phobius"/>
    </source>
</evidence>
<dbReference type="OMA" id="RFPAFYS"/>
<feature type="region of interest" description="Disordered" evidence="1">
    <location>
        <begin position="141"/>
        <end position="161"/>
    </location>
</feature>
<organism evidence="3 4">
    <name type="scientific">Esox lucius</name>
    <name type="common">Northern pike</name>
    <dbReference type="NCBI Taxonomy" id="8010"/>
    <lineage>
        <taxon>Eukaryota</taxon>
        <taxon>Metazoa</taxon>
        <taxon>Chordata</taxon>
        <taxon>Craniata</taxon>
        <taxon>Vertebrata</taxon>
        <taxon>Euteleostomi</taxon>
        <taxon>Actinopterygii</taxon>
        <taxon>Neopterygii</taxon>
        <taxon>Teleostei</taxon>
        <taxon>Protacanthopterygii</taxon>
        <taxon>Esociformes</taxon>
        <taxon>Esocidae</taxon>
        <taxon>Esox</taxon>
    </lineage>
</organism>
<evidence type="ECO:0000256" key="1">
    <source>
        <dbReference type="SAM" id="MobiDB-lite"/>
    </source>
</evidence>
<reference evidence="4" key="1">
    <citation type="journal article" date="2014" name="PLoS ONE">
        <title>The genome and linkage map of the northern pike (Esox lucius): conserved synteny revealed between the salmonid sister group and the Neoteleostei.</title>
        <authorList>
            <person name="Rondeau E.B."/>
            <person name="Minkley D.R."/>
            <person name="Leong J.S."/>
            <person name="Messmer A.M."/>
            <person name="Jantzen J.R."/>
            <person name="von Schalburg K.R."/>
            <person name="Lemon C."/>
            <person name="Bird N.H."/>
            <person name="Koop B.F."/>
        </authorList>
    </citation>
    <scope>NUCLEOTIDE SEQUENCE</scope>
</reference>
<feature type="compositionally biased region" description="Polar residues" evidence="1">
    <location>
        <begin position="145"/>
        <end position="161"/>
    </location>
</feature>
<dbReference type="Ensembl" id="ENSELUT00000063860.2">
    <property type="protein sequence ID" value="ENSELUP00000043829.2"/>
    <property type="gene ID" value="ENSELUG00000006527.3"/>
</dbReference>
<keyword evidence="4" id="KW-1185">Reference proteome</keyword>
<proteinExistence type="predicted"/>
<evidence type="ECO:0000313" key="3">
    <source>
        <dbReference type="Ensembl" id="ENSELUP00000043829.2"/>
    </source>
</evidence>
<dbReference type="AlphaFoldDB" id="A0A6Q2WQC2"/>
<feature type="transmembrane region" description="Helical" evidence="2">
    <location>
        <begin position="7"/>
        <end position="28"/>
    </location>
</feature>
<reference evidence="3" key="2">
    <citation type="submission" date="2020-02" db="EMBL/GenBank/DDBJ databases">
        <title>Esox lucius (northern pike) genome, fEsoLuc1, primary haplotype.</title>
        <authorList>
            <person name="Myers G."/>
            <person name="Karagic N."/>
            <person name="Meyer A."/>
            <person name="Pippel M."/>
            <person name="Reichard M."/>
            <person name="Winkler S."/>
            <person name="Tracey A."/>
            <person name="Sims Y."/>
            <person name="Howe K."/>
            <person name="Rhie A."/>
            <person name="Formenti G."/>
            <person name="Durbin R."/>
            <person name="Fedrigo O."/>
            <person name="Jarvis E.D."/>
        </authorList>
    </citation>
    <scope>NUCLEOTIDE SEQUENCE [LARGE SCALE GENOMIC DNA]</scope>
</reference>
<reference evidence="3" key="3">
    <citation type="submission" date="2025-08" db="UniProtKB">
        <authorList>
            <consortium name="Ensembl"/>
        </authorList>
    </citation>
    <scope>IDENTIFICATION</scope>
</reference>
<keyword evidence="2" id="KW-0812">Transmembrane</keyword>
<reference evidence="3" key="4">
    <citation type="submission" date="2025-09" db="UniProtKB">
        <authorList>
            <consortium name="Ensembl"/>
        </authorList>
    </citation>
    <scope>IDENTIFICATION</scope>
</reference>
<dbReference type="GeneTree" id="ENSGT00440000033870"/>
<dbReference type="GO" id="GO:0045616">
    <property type="term" value="P:regulation of keratinocyte differentiation"/>
    <property type="evidence" value="ECO:0007669"/>
    <property type="project" value="TreeGrafter"/>
</dbReference>
<feature type="compositionally biased region" description="Basic and acidic residues" evidence="1">
    <location>
        <begin position="179"/>
        <end position="188"/>
    </location>
</feature>
<keyword evidence="2" id="KW-0472">Membrane</keyword>
<name>A0A6Q2WQC2_ESOLU</name>
<dbReference type="PANTHER" id="PTHR14254">
    <property type="entry name" value="GENE 33 POLYPEPTIDE"/>
    <property type="match status" value="1"/>
</dbReference>
<dbReference type="Proteomes" id="UP000265140">
    <property type="component" value="Chromosome 12"/>
</dbReference>
<protein>
    <recommendedName>
        <fullName evidence="5">ERBB receptor feedback inhibitor 1a</fullName>
    </recommendedName>
</protein>
<evidence type="ECO:0000313" key="4">
    <source>
        <dbReference type="Proteomes" id="UP000265140"/>
    </source>
</evidence>
<dbReference type="GO" id="GO:0042059">
    <property type="term" value="P:negative regulation of epidermal growth factor receptor signaling pathway"/>
    <property type="evidence" value="ECO:0007669"/>
    <property type="project" value="TreeGrafter"/>
</dbReference>
<keyword evidence="2" id="KW-1133">Transmembrane helix</keyword>
<dbReference type="InterPro" id="IPR052112">
    <property type="entry name" value="EGFR_SigReg_Kinase"/>
</dbReference>